<feature type="transmembrane region" description="Helical" evidence="5">
    <location>
        <begin position="96"/>
        <end position="118"/>
    </location>
</feature>
<dbReference type="GO" id="GO:0016020">
    <property type="term" value="C:membrane"/>
    <property type="evidence" value="ECO:0007669"/>
    <property type="project" value="UniProtKB-SubCell"/>
</dbReference>
<dbReference type="AlphaFoldDB" id="A0A1I5T991"/>
<evidence type="ECO:0000256" key="3">
    <source>
        <dbReference type="ARBA" id="ARBA00022989"/>
    </source>
</evidence>
<organism evidence="6 7">
    <name type="scientific">Butyrivibrio proteoclasticus</name>
    <dbReference type="NCBI Taxonomy" id="43305"/>
    <lineage>
        <taxon>Bacteria</taxon>
        <taxon>Bacillati</taxon>
        <taxon>Bacillota</taxon>
        <taxon>Clostridia</taxon>
        <taxon>Lachnospirales</taxon>
        <taxon>Lachnospiraceae</taxon>
        <taxon>Butyrivibrio</taxon>
    </lineage>
</organism>
<keyword evidence="7" id="KW-1185">Reference proteome</keyword>
<reference evidence="7" key="1">
    <citation type="submission" date="2016-10" db="EMBL/GenBank/DDBJ databases">
        <authorList>
            <person name="Varghese N."/>
            <person name="Submissions S."/>
        </authorList>
    </citation>
    <scope>NUCLEOTIDE SEQUENCE [LARGE SCALE GENOMIC DNA]</scope>
    <source>
        <strain evidence="7">P18</strain>
    </source>
</reference>
<keyword evidence="2 5" id="KW-0812">Transmembrane</keyword>
<dbReference type="InterPro" id="IPR002657">
    <property type="entry name" value="BilAc:Na_symport/Acr3"/>
</dbReference>
<protein>
    <submittedName>
        <fullName evidence="6">Bile acid:Na+ symporter, BASS family</fullName>
    </submittedName>
</protein>
<dbReference type="Gene3D" id="1.20.1530.20">
    <property type="match status" value="1"/>
</dbReference>
<dbReference type="Proteomes" id="UP000182624">
    <property type="component" value="Unassembled WGS sequence"/>
</dbReference>
<accession>A0A1I5T991</accession>
<dbReference type="InterPro" id="IPR038770">
    <property type="entry name" value="Na+/solute_symporter_sf"/>
</dbReference>
<dbReference type="PANTHER" id="PTHR10361:SF28">
    <property type="entry name" value="P3 PROTEIN-RELATED"/>
    <property type="match status" value="1"/>
</dbReference>
<evidence type="ECO:0000256" key="5">
    <source>
        <dbReference type="SAM" id="Phobius"/>
    </source>
</evidence>
<proteinExistence type="predicted"/>
<dbReference type="Pfam" id="PF01758">
    <property type="entry name" value="SBF"/>
    <property type="match status" value="1"/>
</dbReference>
<feature type="transmembrane region" description="Helical" evidence="5">
    <location>
        <begin position="12"/>
        <end position="34"/>
    </location>
</feature>
<feature type="transmembrane region" description="Helical" evidence="5">
    <location>
        <begin position="190"/>
        <end position="209"/>
    </location>
</feature>
<feature type="transmembrane region" description="Helical" evidence="5">
    <location>
        <begin position="130"/>
        <end position="149"/>
    </location>
</feature>
<feature type="transmembrane region" description="Helical" evidence="5">
    <location>
        <begin position="221"/>
        <end position="242"/>
    </location>
</feature>
<comment type="subcellular location">
    <subcellularLocation>
        <location evidence="1">Membrane</location>
        <topology evidence="1">Multi-pass membrane protein</topology>
    </subcellularLocation>
</comment>
<dbReference type="PANTHER" id="PTHR10361">
    <property type="entry name" value="SODIUM-BILE ACID COTRANSPORTER"/>
    <property type="match status" value="1"/>
</dbReference>
<feature type="transmembrane region" description="Helical" evidence="5">
    <location>
        <begin position="68"/>
        <end position="90"/>
    </location>
</feature>
<feature type="transmembrane region" description="Helical" evidence="5">
    <location>
        <begin position="40"/>
        <end position="61"/>
    </location>
</feature>
<name>A0A1I5T991_9FIRM</name>
<gene>
    <name evidence="6" type="ORF">SAMN04487928_10868</name>
</gene>
<keyword evidence="4 5" id="KW-0472">Membrane</keyword>
<evidence type="ECO:0000256" key="1">
    <source>
        <dbReference type="ARBA" id="ARBA00004141"/>
    </source>
</evidence>
<evidence type="ECO:0000313" key="6">
    <source>
        <dbReference type="EMBL" id="SFP79381.1"/>
    </source>
</evidence>
<dbReference type="OrthoDB" id="9806785at2"/>
<evidence type="ECO:0000256" key="4">
    <source>
        <dbReference type="ARBA" id="ARBA00023136"/>
    </source>
</evidence>
<dbReference type="EMBL" id="FOXO01000008">
    <property type="protein sequence ID" value="SFP79381.1"/>
    <property type="molecule type" value="Genomic_DNA"/>
</dbReference>
<sequence length="325" mass="34370">MKKVSSFVGKYMAIIVLVVAALALFVPGTCLWIQTSWVNYLLMVVMFGMGLTLKPEDFILVFKKPQDILLGCVAQFTIMPLIAFALGKAFGLEAGLLAGVILVGTCPGGTSSNVITYLSKGDVALSVGMTSVNTLLAPILTPAITYLLLRTSVTVDVLGMFVSIIKVVIVPIALGFVINRFFGKFTAKAGDVLPLISVTAITLIVAAVVSHNSARILETGAVVFVVVILHNLLGYACGYLLGKVLKLPVSKKKALSIEIGMQNSGLATSLAGTAFPDLAMATVPGAIFSVWHNISGAILANIYQKLVDDAEKNDVKEEPILEKAQ</sequence>
<dbReference type="RefSeq" id="WP_074886267.1">
    <property type="nucleotide sequence ID" value="NZ_FOXO01000008.1"/>
</dbReference>
<evidence type="ECO:0000256" key="2">
    <source>
        <dbReference type="ARBA" id="ARBA00022692"/>
    </source>
</evidence>
<dbReference type="InterPro" id="IPR004710">
    <property type="entry name" value="Bilac:Na_transpt"/>
</dbReference>
<keyword evidence="3 5" id="KW-1133">Transmembrane helix</keyword>
<evidence type="ECO:0000313" key="7">
    <source>
        <dbReference type="Proteomes" id="UP000182624"/>
    </source>
</evidence>
<feature type="transmembrane region" description="Helical" evidence="5">
    <location>
        <begin position="155"/>
        <end position="178"/>
    </location>
</feature>